<proteinExistence type="predicted"/>
<keyword evidence="3" id="KW-1185">Reference proteome</keyword>
<dbReference type="EMBL" id="CP088295">
    <property type="protein sequence ID" value="UUY01621.1"/>
    <property type="molecule type" value="Genomic_DNA"/>
</dbReference>
<evidence type="ECO:0000313" key="3">
    <source>
        <dbReference type="Proteomes" id="UP001058860"/>
    </source>
</evidence>
<gene>
    <name evidence="2" type="ORF">LRS13_12850</name>
</gene>
<reference evidence="3" key="1">
    <citation type="submission" date="2021-11" db="EMBL/GenBank/DDBJ databases">
        <title>Cultivation dependent microbiological survey of springs from the worlds oldest radium mine currently devoted to the extraction of radon-saturated water.</title>
        <authorList>
            <person name="Kapinusova G."/>
            <person name="Smrhova T."/>
            <person name="Strejcek M."/>
            <person name="Suman J."/>
            <person name="Jani K."/>
            <person name="Pajer P."/>
            <person name="Uhlik O."/>
        </authorList>
    </citation>
    <scope>NUCLEOTIDE SEQUENCE [LARGE SCALE GENOMIC DNA]</scope>
    <source>
        <strain evidence="3">J379</strain>
    </source>
</reference>
<feature type="region of interest" description="Disordered" evidence="1">
    <location>
        <begin position="1"/>
        <end position="24"/>
    </location>
</feature>
<organism evidence="2 3">
    <name type="scientific">Svornostia abyssi</name>
    <dbReference type="NCBI Taxonomy" id="2898438"/>
    <lineage>
        <taxon>Bacteria</taxon>
        <taxon>Bacillati</taxon>
        <taxon>Actinomycetota</taxon>
        <taxon>Thermoleophilia</taxon>
        <taxon>Solirubrobacterales</taxon>
        <taxon>Baekduiaceae</taxon>
        <taxon>Svornostia</taxon>
    </lineage>
</organism>
<evidence type="ECO:0000256" key="1">
    <source>
        <dbReference type="SAM" id="MobiDB-lite"/>
    </source>
</evidence>
<name>A0ABY5PAB3_9ACTN</name>
<evidence type="ECO:0000313" key="2">
    <source>
        <dbReference type="EMBL" id="UUY01621.1"/>
    </source>
</evidence>
<feature type="compositionally biased region" description="Polar residues" evidence="1">
    <location>
        <begin position="1"/>
        <end position="12"/>
    </location>
</feature>
<feature type="compositionally biased region" description="Low complexity" evidence="1">
    <location>
        <begin position="14"/>
        <end position="24"/>
    </location>
</feature>
<feature type="region of interest" description="Disordered" evidence="1">
    <location>
        <begin position="39"/>
        <end position="62"/>
    </location>
</feature>
<dbReference type="Proteomes" id="UP001058860">
    <property type="component" value="Chromosome"/>
</dbReference>
<accession>A0ABY5PAB3</accession>
<sequence>MRDSASRASSGNVAAPTAAATPAPASMARIFCTTVSAASGPVSGASTQNSSPPCRPTVSCSRTTVRSVSAAVQSSSSPAA</sequence>
<protein>
    <submittedName>
        <fullName evidence="2">Uncharacterized protein</fullName>
    </submittedName>
</protein>